<keyword evidence="1" id="KW-1133">Transmembrane helix</keyword>
<comment type="caution">
    <text evidence="2">The sequence shown here is derived from an EMBL/GenBank/DDBJ whole genome shotgun (WGS) entry which is preliminary data.</text>
</comment>
<evidence type="ECO:0000313" key="2">
    <source>
        <dbReference type="EMBL" id="MEE3717064.1"/>
    </source>
</evidence>
<protein>
    <submittedName>
        <fullName evidence="2">Uncharacterized protein</fullName>
    </submittedName>
</protein>
<feature type="transmembrane region" description="Helical" evidence="1">
    <location>
        <begin position="141"/>
        <end position="164"/>
    </location>
</feature>
<keyword evidence="1" id="KW-0812">Transmembrane</keyword>
<accession>A0AAW9PYR0</accession>
<dbReference type="Proteomes" id="UP001333818">
    <property type="component" value="Unassembled WGS sequence"/>
</dbReference>
<reference evidence="2" key="1">
    <citation type="submission" date="2024-01" db="EMBL/GenBank/DDBJ databases">
        <title>Bank of Algae and Cyanobacteria of the Azores (BACA) strain genomes.</title>
        <authorList>
            <person name="Luz R."/>
            <person name="Cordeiro R."/>
            <person name="Fonseca A."/>
            <person name="Goncalves V."/>
        </authorList>
    </citation>
    <scope>NUCLEOTIDE SEQUENCE</scope>
    <source>
        <strain evidence="2">BACA0141</strain>
    </source>
</reference>
<keyword evidence="1" id="KW-0472">Membrane</keyword>
<organism evidence="2 3">
    <name type="scientific">Tumidithrix elongata BACA0141</name>
    <dbReference type="NCBI Taxonomy" id="2716417"/>
    <lineage>
        <taxon>Bacteria</taxon>
        <taxon>Bacillati</taxon>
        <taxon>Cyanobacteriota</taxon>
        <taxon>Cyanophyceae</taxon>
        <taxon>Pseudanabaenales</taxon>
        <taxon>Pseudanabaenaceae</taxon>
        <taxon>Tumidithrix</taxon>
        <taxon>Tumidithrix elongata</taxon>
    </lineage>
</organism>
<dbReference type="RefSeq" id="WP_330483493.1">
    <property type="nucleotide sequence ID" value="NZ_JAZBJZ010000031.1"/>
</dbReference>
<evidence type="ECO:0000256" key="1">
    <source>
        <dbReference type="SAM" id="Phobius"/>
    </source>
</evidence>
<feature type="transmembrane region" description="Helical" evidence="1">
    <location>
        <begin position="49"/>
        <end position="70"/>
    </location>
</feature>
<evidence type="ECO:0000313" key="3">
    <source>
        <dbReference type="Proteomes" id="UP001333818"/>
    </source>
</evidence>
<name>A0AAW9PYR0_9CYAN</name>
<sequence length="176" mass="19876">MNDPIYRPPSVWITQVLLVLCLISLAIALPIALFQCSSADPPFNCSSPLAIHALLTGFFTFVMLFLTFWGLQKRKRYGKWLAVSFLIGGMVTAIPKSPSLQLIYRSIVQWRPLPTPPYECWQKEPLSISSYSCGYSSYPELVIRIISEILPALLLGFLAFQLLYSPAAKLFFHKND</sequence>
<keyword evidence="3" id="KW-1185">Reference proteome</keyword>
<dbReference type="EMBL" id="JAZBJZ010000031">
    <property type="protein sequence ID" value="MEE3717064.1"/>
    <property type="molecule type" value="Genomic_DNA"/>
</dbReference>
<gene>
    <name evidence="2" type="ORF">V2H45_09935</name>
</gene>
<proteinExistence type="predicted"/>
<dbReference type="AlphaFoldDB" id="A0AAW9PYR0"/>